<dbReference type="Proteomes" id="UP000616346">
    <property type="component" value="Unassembled WGS sequence"/>
</dbReference>
<evidence type="ECO:0000313" key="2">
    <source>
        <dbReference type="EMBL" id="MBD8001424.1"/>
    </source>
</evidence>
<dbReference type="RefSeq" id="WP_191709664.1">
    <property type="nucleotide sequence ID" value="NZ_JACSPQ010000001.1"/>
</dbReference>
<sequence>MTIFLYDHTFEGLLTALFDAYFRKRFPDMLLTDGEPLPLFYDESYTVTTDTEKAERVWKGLQKKLSAGGLSCFSQCWLSELPEAPMLMFRYMRKVFESPGFSETNFADTDVLTLFQLSKKVSGERYRVLQFMRFQKTAEGIYFGIMAPIYNVIPLTIEHFRDRFTDQRWLIYDSRRQYGYYYDGEMVNEITFTEPRQAHLITGILDDDLLAQDERLIQSMWKNYFKSICIKERINPRKHKKDLPVRYWKYLTEKL</sequence>
<comment type="caution">
    <text evidence="2">The sequence shown here is derived from an EMBL/GenBank/DDBJ whole genome shotgun (WGS) entry which is preliminary data.</text>
</comment>
<feature type="domain" description="DUF4130" evidence="1">
    <location>
        <begin position="84"/>
        <end position="253"/>
    </location>
</feature>
<protein>
    <submittedName>
        <fullName evidence="2">TIGR03915 family putative DNA repair protein</fullName>
    </submittedName>
</protein>
<accession>A0ABR8V9H6</accession>
<dbReference type="EMBL" id="JACSPQ010000001">
    <property type="protein sequence ID" value="MBD8001424.1"/>
    <property type="molecule type" value="Genomic_DNA"/>
</dbReference>
<proteinExistence type="predicted"/>
<gene>
    <name evidence="2" type="ORF">H9626_04230</name>
</gene>
<reference evidence="2 3" key="1">
    <citation type="submission" date="2020-08" db="EMBL/GenBank/DDBJ databases">
        <title>A Genomic Blueprint of the Chicken Gut Microbiome.</title>
        <authorList>
            <person name="Gilroy R."/>
            <person name="Ravi A."/>
            <person name="Getino M."/>
            <person name="Pursley I."/>
            <person name="Horton D.L."/>
            <person name="Alikhan N.-F."/>
            <person name="Baker D."/>
            <person name="Gharbi K."/>
            <person name="Hall N."/>
            <person name="Watson M."/>
            <person name="Adriaenssens E.M."/>
            <person name="Foster-Nyarko E."/>
            <person name="Jarju S."/>
            <person name="Secka A."/>
            <person name="Antonio M."/>
            <person name="Oren A."/>
            <person name="Chaudhuri R."/>
            <person name="La Ragione R.M."/>
            <person name="Hildebrand F."/>
            <person name="Pallen M.J."/>
        </authorList>
    </citation>
    <scope>NUCLEOTIDE SEQUENCE [LARGE SCALE GENOMIC DNA]</scope>
    <source>
        <strain evidence="2 3">Sa1YUN3</strain>
    </source>
</reference>
<name>A0ABR8V9H6_9BACT</name>
<dbReference type="InterPro" id="IPR025404">
    <property type="entry name" value="DUF4130"/>
</dbReference>
<evidence type="ECO:0000313" key="3">
    <source>
        <dbReference type="Proteomes" id="UP000616346"/>
    </source>
</evidence>
<evidence type="ECO:0000259" key="1">
    <source>
        <dbReference type="Pfam" id="PF13566"/>
    </source>
</evidence>
<dbReference type="Pfam" id="PF13566">
    <property type="entry name" value="DUF4130"/>
    <property type="match status" value="1"/>
</dbReference>
<keyword evidence="3" id="KW-1185">Reference proteome</keyword>
<dbReference type="NCBIfam" id="TIGR03915">
    <property type="entry name" value="SAM_7_link_chp"/>
    <property type="match status" value="1"/>
</dbReference>
<dbReference type="InterPro" id="IPR023875">
    <property type="entry name" value="DNA_repair_put"/>
</dbReference>
<organism evidence="2 3">
    <name type="scientific">Phocaeicola faecium</name>
    <dbReference type="NCBI Taxonomy" id="2762213"/>
    <lineage>
        <taxon>Bacteria</taxon>
        <taxon>Pseudomonadati</taxon>
        <taxon>Bacteroidota</taxon>
        <taxon>Bacteroidia</taxon>
        <taxon>Bacteroidales</taxon>
        <taxon>Bacteroidaceae</taxon>
        <taxon>Phocaeicola</taxon>
    </lineage>
</organism>